<gene>
    <name evidence="3" type="primary">LOC113786265</name>
</gene>
<dbReference type="InterPro" id="IPR025124">
    <property type="entry name" value="Gag1-like_clamp"/>
</dbReference>
<evidence type="ECO:0000313" key="3">
    <source>
        <dbReference type="RefSeq" id="XP_027189421.1"/>
    </source>
</evidence>
<keyword evidence="2" id="KW-1185">Reference proteome</keyword>
<accession>A0A3Q7XYM3</accession>
<evidence type="ECO:0000313" key="2">
    <source>
        <dbReference type="Proteomes" id="UP000087171"/>
    </source>
</evidence>
<proteinExistence type="predicted"/>
<reference evidence="3" key="2">
    <citation type="submission" date="2025-08" db="UniProtKB">
        <authorList>
            <consortium name="RefSeq"/>
        </authorList>
    </citation>
    <scope>IDENTIFICATION</scope>
    <source>
        <tissue evidence="3">Etiolated seedlings</tissue>
    </source>
</reference>
<sequence>MDERCNKGEKIQGLKAVTKNDKSLDFWSSQSQQIVSSSGVTMINHSHPQSYASNPPKFVNQGLLVWNEIRQQWTGNKSFENQTIVTEPSLSSNATYEYDELLGNNKPFPQPIPLREMIYFHVDIWEQECLFY</sequence>
<dbReference type="AlphaFoldDB" id="A0A3Q7XYM3"/>
<evidence type="ECO:0000259" key="1">
    <source>
        <dbReference type="Pfam" id="PF13259"/>
    </source>
</evidence>
<feature type="domain" description="Gag1-like clamp" evidence="1">
    <location>
        <begin position="30"/>
        <end position="128"/>
    </location>
</feature>
<dbReference type="Proteomes" id="UP000087171">
    <property type="component" value="Chromosome Ca4"/>
</dbReference>
<dbReference type="STRING" id="3827.A0A3Q7XYM3"/>
<dbReference type="OrthoDB" id="1896025at2759"/>
<reference evidence="2" key="1">
    <citation type="journal article" date="2013" name="Nat. Biotechnol.">
        <title>Draft genome sequence of chickpea (Cicer arietinum) provides a resource for trait improvement.</title>
        <authorList>
            <person name="Varshney R.K."/>
            <person name="Song C."/>
            <person name="Saxena R.K."/>
            <person name="Azam S."/>
            <person name="Yu S."/>
            <person name="Sharpe A.G."/>
            <person name="Cannon S."/>
            <person name="Baek J."/>
            <person name="Rosen B.D."/>
            <person name="Tar'an B."/>
            <person name="Millan T."/>
            <person name="Zhang X."/>
            <person name="Ramsay L.D."/>
            <person name="Iwata A."/>
            <person name="Wang Y."/>
            <person name="Nelson W."/>
            <person name="Farmer A.D."/>
            <person name="Gaur P.M."/>
            <person name="Soderlund C."/>
            <person name="Penmetsa R.V."/>
            <person name="Xu C."/>
            <person name="Bharti A.K."/>
            <person name="He W."/>
            <person name="Winter P."/>
            <person name="Zhao S."/>
            <person name="Hane J.K."/>
            <person name="Carrasquilla-Garcia N."/>
            <person name="Condie J.A."/>
            <person name="Upadhyaya H.D."/>
            <person name="Luo M.C."/>
            <person name="Thudi M."/>
            <person name="Gowda C.L."/>
            <person name="Singh N.P."/>
            <person name="Lichtenzveig J."/>
            <person name="Gali K.K."/>
            <person name="Rubio J."/>
            <person name="Nadarajan N."/>
            <person name="Dolezel J."/>
            <person name="Bansal K.C."/>
            <person name="Xu X."/>
            <person name="Edwards D."/>
            <person name="Zhang G."/>
            <person name="Kahl G."/>
            <person name="Gil J."/>
            <person name="Singh K.B."/>
            <person name="Datta S.K."/>
            <person name="Jackson S.A."/>
            <person name="Wang J."/>
            <person name="Cook D.R."/>
        </authorList>
    </citation>
    <scope>NUCLEOTIDE SEQUENCE [LARGE SCALE GENOMIC DNA]</scope>
    <source>
        <strain evidence="2">cv. CDC Frontier</strain>
    </source>
</reference>
<protein>
    <submittedName>
        <fullName evidence="3">Uncharacterized protein LOC113786265</fullName>
    </submittedName>
</protein>
<dbReference type="PANTHER" id="PTHR33373:SF22">
    <property type="entry name" value="DUF4050 FAMILY PROTEIN"/>
    <property type="match status" value="1"/>
</dbReference>
<name>A0A3Q7XYM3_CICAR</name>
<dbReference type="PANTHER" id="PTHR33373">
    <property type="entry name" value="OS07G0479600 PROTEIN"/>
    <property type="match status" value="1"/>
</dbReference>
<dbReference type="Pfam" id="PF13259">
    <property type="entry name" value="clamp_Gag1-like"/>
    <property type="match status" value="1"/>
</dbReference>
<organism evidence="2 3">
    <name type="scientific">Cicer arietinum</name>
    <name type="common">Chickpea</name>
    <name type="synonym">Garbanzo</name>
    <dbReference type="NCBI Taxonomy" id="3827"/>
    <lineage>
        <taxon>Eukaryota</taxon>
        <taxon>Viridiplantae</taxon>
        <taxon>Streptophyta</taxon>
        <taxon>Embryophyta</taxon>
        <taxon>Tracheophyta</taxon>
        <taxon>Spermatophyta</taxon>
        <taxon>Magnoliopsida</taxon>
        <taxon>eudicotyledons</taxon>
        <taxon>Gunneridae</taxon>
        <taxon>Pentapetalae</taxon>
        <taxon>rosids</taxon>
        <taxon>fabids</taxon>
        <taxon>Fabales</taxon>
        <taxon>Fabaceae</taxon>
        <taxon>Papilionoideae</taxon>
        <taxon>50 kb inversion clade</taxon>
        <taxon>NPAAA clade</taxon>
        <taxon>Hologalegina</taxon>
        <taxon>IRL clade</taxon>
        <taxon>Cicereae</taxon>
        <taxon>Cicer</taxon>
    </lineage>
</organism>
<dbReference type="RefSeq" id="XP_027189421.1">
    <property type="nucleotide sequence ID" value="XM_027333620.1"/>
</dbReference>